<dbReference type="Proteomes" id="UP000431092">
    <property type="component" value="Unassembled WGS sequence"/>
</dbReference>
<sequence>MSLTVTGLAALETLALLGAPPPGLIIGTVAIAGLVVALGRPHTRTPEPITP</sequence>
<organism evidence="2 3">
    <name type="scientific">Arsenicicoccus cauae</name>
    <dbReference type="NCBI Taxonomy" id="2663847"/>
    <lineage>
        <taxon>Bacteria</taxon>
        <taxon>Bacillati</taxon>
        <taxon>Actinomycetota</taxon>
        <taxon>Actinomycetes</taxon>
        <taxon>Micrococcales</taxon>
        <taxon>Intrasporangiaceae</taxon>
        <taxon>Arsenicicoccus</taxon>
    </lineage>
</organism>
<feature type="transmembrane region" description="Helical" evidence="1">
    <location>
        <begin position="20"/>
        <end position="39"/>
    </location>
</feature>
<dbReference type="AlphaFoldDB" id="A0A6I3IR80"/>
<accession>A0A6I3IR80</accession>
<keyword evidence="1" id="KW-0812">Transmembrane</keyword>
<gene>
    <name evidence="2" type="ORF">GGG17_04050</name>
</gene>
<comment type="caution">
    <text evidence="2">The sequence shown here is derived from an EMBL/GenBank/DDBJ whole genome shotgun (WGS) entry which is preliminary data.</text>
</comment>
<keyword evidence="3" id="KW-1185">Reference proteome</keyword>
<keyword evidence="1" id="KW-1133">Transmembrane helix</keyword>
<name>A0A6I3IR80_9MICO</name>
<keyword evidence="1" id="KW-0472">Membrane</keyword>
<proteinExistence type="predicted"/>
<evidence type="ECO:0000313" key="3">
    <source>
        <dbReference type="Proteomes" id="UP000431092"/>
    </source>
</evidence>
<dbReference type="RefSeq" id="WP_154592491.1">
    <property type="nucleotide sequence ID" value="NZ_CP171001.1"/>
</dbReference>
<reference evidence="2 3" key="1">
    <citation type="submission" date="2019-11" db="EMBL/GenBank/DDBJ databases">
        <title>Whole genome sequencing identifies a novel species of the genus Arsenicicoccus isolated from human blood.</title>
        <authorList>
            <person name="Jeong J.H."/>
            <person name="Kweon O.J."/>
            <person name="Kim H.R."/>
            <person name="Kim T.-H."/>
            <person name="Ha S.-M."/>
            <person name="Lee M.-K."/>
        </authorList>
    </citation>
    <scope>NUCLEOTIDE SEQUENCE [LARGE SCALE GENOMIC DNA]</scope>
    <source>
        <strain evidence="2 3">MKL-02</strain>
    </source>
</reference>
<protein>
    <submittedName>
        <fullName evidence="2">Uncharacterized protein</fullName>
    </submittedName>
</protein>
<evidence type="ECO:0000256" key="1">
    <source>
        <dbReference type="SAM" id="Phobius"/>
    </source>
</evidence>
<evidence type="ECO:0000313" key="2">
    <source>
        <dbReference type="EMBL" id="MTB71159.1"/>
    </source>
</evidence>
<dbReference type="EMBL" id="WLVL01000017">
    <property type="protein sequence ID" value="MTB71159.1"/>
    <property type="molecule type" value="Genomic_DNA"/>
</dbReference>